<evidence type="ECO:0000256" key="3">
    <source>
        <dbReference type="ARBA" id="ARBA00022454"/>
    </source>
</evidence>
<dbReference type="InterPro" id="IPR001357">
    <property type="entry name" value="BRCT_dom"/>
</dbReference>
<dbReference type="PROSITE" id="PS50006">
    <property type="entry name" value="FHA_DOMAIN"/>
    <property type="match status" value="1"/>
</dbReference>
<dbReference type="GO" id="GO:0003684">
    <property type="term" value="F:damaged DNA binding"/>
    <property type="evidence" value="ECO:0007669"/>
    <property type="project" value="TreeGrafter"/>
</dbReference>
<evidence type="ECO:0000313" key="12">
    <source>
        <dbReference type="EMBL" id="JAT51633.1"/>
    </source>
</evidence>
<dbReference type="Gene3D" id="2.60.200.20">
    <property type="match status" value="1"/>
</dbReference>
<sequence length="533" mass="58908">MVWGLFPLESLPGAHKYYIFAKGTYKVGRKDCDVIIQTDRAVSRVHAEIIVDVMTPESSSCNKISVNLPGVRIRDLSKFGTFVNKELGNQAVHTFPNKEAALKNGDLVSFGTGVATFRFCFVPLVAFVDSMSSLEATPSLEATVSSIGAQITHHWSSECTHMIVDESTSVTAGLIGSVIAQKPAVRATWFMNLAEKNIRTEIPSCALHVPSLMLDGTSVKVVEPAAREKCLEGYTFVLGQSHLYKFGSTLPSLIQLVGGRILHVHEFSSSIQASADGEKNQVALIIPEGSTNEFDKFNNLASLSRVRDVQFVVSVLSGYLEPSILEPPSIHVSSSHSTDETIVAESDMEDDTAASNRFSFAKVESAIKLKDKNDFEKFEDKEVTDGSQTYLSQKTELTSSKVEDGIIINRRIKDEESETASHGSSDVMYSQALIVRDIVMPASVRSASEKKFVNFKQFRKREVVSGNSFKNLVPFSKEPYHESDYGNKEVSEYMREEKKRKQMEAIAEDLFNNEKAKKRGTAGSSIYSFLARQ</sequence>
<comment type="subcellular location">
    <subcellularLocation>
        <location evidence="2">Chromosome</location>
    </subcellularLocation>
    <subcellularLocation>
        <location evidence="1">Nucleus</location>
    </subcellularLocation>
</comment>
<dbReference type="GO" id="GO:0005694">
    <property type="term" value="C:chromosome"/>
    <property type="evidence" value="ECO:0007669"/>
    <property type="project" value="UniProtKB-SubCell"/>
</dbReference>
<keyword evidence="6" id="KW-0539">Nucleus</keyword>
<feature type="domain" description="FHA" evidence="9">
    <location>
        <begin position="25"/>
        <end position="84"/>
    </location>
</feature>
<evidence type="ECO:0000259" key="10">
    <source>
        <dbReference type="PROSITE" id="PS50172"/>
    </source>
</evidence>
<keyword evidence="5" id="KW-0234">DNA repair</keyword>
<evidence type="ECO:0000259" key="9">
    <source>
        <dbReference type="PROSITE" id="PS50006"/>
    </source>
</evidence>
<dbReference type="SUPFAM" id="SSF52113">
    <property type="entry name" value="BRCT domain"/>
    <property type="match status" value="1"/>
</dbReference>
<evidence type="ECO:0000256" key="4">
    <source>
        <dbReference type="ARBA" id="ARBA00022763"/>
    </source>
</evidence>
<accession>A0A1D1YAH2</accession>
<dbReference type="InterPro" id="IPR000253">
    <property type="entry name" value="FHA_dom"/>
</dbReference>
<dbReference type="InterPro" id="IPR008984">
    <property type="entry name" value="SMAD_FHA_dom_sf"/>
</dbReference>
<reference evidence="12" key="1">
    <citation type="submission" date="2015-07" db="EMBL/GenBank/DDBJ databases">
        <title>Transcriptome Assembly of Anthurium amnicola.</title>
        <authorList>
            <person name="Suzuki J."/>
        </authorList>
    </citation>
    <scope>NUCLEOTIDE SEQUENCE</scope>
</reference>
<keyword evidence="4" id="KW-0227">DNA damage</keyword>
<dbReference type="InterPro" id="IPR040227">
    <property type="entry name" value="Nibrin-rel"/>
</dbReference>
<dbReference type="GO" id="GO:0030870">
    <property type="term" value="C:Mre11 complex"/>
    <property type="evidence" value="ECO:0007669"/>
    <property type="project" value="InterPro"/>
</dbReference>
<keyword evidence="3" id="KW-0158">Chromosome</keyword>
<dbReference type="SMART" id="SM00240">
    <property type="entry name" value="FHA"/>
    <property type="match status" value="1"/>
</dbReference>
<dbReference type="PANTHER" id="PTHR12162:SF0">
    <property type="entry name" value="NIBRIN"/>
    <property type="match status" value="1"/>
</dbReference>
<dbReference type="EMBL" id="GDJX01016303">
    <property type="protein sequence ID" value="JAT51633.1"/>
    <property type="molecule type" value="Transcribed_RNA"/>
</dbReference>
<dbReference type="Pfam" id="PF00498">
    <property type="entry name" value="FHA"/>
    <property type="match status" value="1"/>
</dbReference>
<dbReference type="GO" id="GO:0000724">
    <property type="term" value="P:double-strand break repair via homologous recombination"/>
    <property type="evidence" value="ECO:0007669"/>
    <property type="project" value="TreeGrafter"/>
</dbReference>
<dbReference type="Gene3D" id="3.40.50.10190">
    <property type="entry name" value="BRCT domain"/>
    <property type="match status" value="1"/>
</dbReference>
<dbReference type="EMBL" id="GDJX01018225">
    <property type="protein sequence ID" value="JAT49711.1"/>
    <property type="molecule type" value="Transcribed_RNA"/>
</dbReference>
<dbReference type="CDD" id="cd22667">
    <property type="entry name" value="FHA_NBN"/>
    <property type="match status" value="1"/>
</dbReference>
<dbReference type="PANTHER" id="PTHR12162">
    <property type="entry name" value="NIBRIN-RELATED"/>
    <property type="match status" value="1"/>
</dbReference>
<evidence type="ECO:0000256" key="2">
    <source>
        <dbReference type="ARBA" id="ARBA00004286"/>
    </source>
</evidence>
<feature type="domain" description="BRCT" evidence="10">
    <location>
        <begin position="121"/>
        <end position="192"/>
    </location>
</feature>
<comment type="similarity">
    <text evidence="8">Belongs to the Nibrin family.</text>
</comment>
<evidence type="ECO:0000313" key="11">
    <source>
        <dbReference type="EMBL" id="JAT49711.1"/>
    </source>
</evidence>
<proteinExistence type="inferred from homology"/>
<dbReference type="AlphaFoldDB" id="A0A1D1YAH2"/>
<keyword evidence="7" id="KW-0131">Cell cycle</keyword>
<organism evidence="12">
    <name type="scientific">Anthurium amnicola</name>
    <dbReference type="NCBI Taxonomy" id="1678845"/>
    <lineage>
        <taxon>Eukaryota</taxon>
        <taxon>Viridiplantae</taxon>
        <taxon>Streptophyta</taxon>
        <taxon>Embryophyta</taxon>
        <taxon>Tracheophyta</taxon>
        <taxon>Spermatophyta</taxon>
        <taxon>Magnoliopsida</taxon>
        <taxon>Liliopsida</taxon>
        <taxon>Araceae</taxon>
        <taxon>Pothoideae</taxon>
        <taxon>Potheae</taxon>
        <taxon>Anthurium</taxon>
    </lineage>
</organism>
<evidence type="ECO:0000256" key="7">
    <source>
        <dbReference type="ARBA" id="ARBA00023306"/>
    </source>
</evidence>
<dbReference type="GO" id="GO:0007095">
    <property type="term" value="P:mitotic G2 DNA damage checkpoint signaling"/>
    <property type="evidence" value="ECO:0007669"/>
    <property type="project" value="InterPro"/>
</dbReference>
<evidence type="ECO:0000256" key="1">
    <source>
        <dbReference type="ARBA" id="ARBA00004123"/>
    </source>
</evidence>
<dbReference type="InterPro" id="IPR036420">
    <property type="entry name" value="BRCT_dom_sf"/>
</dbReference>
<evidence type="ECO:0000256" key="6">
    <source>
        <dbReference type="ARBA" id="ARBA00023242"/>
    </source>
</evidence>
<dbReference type="SUPFAM" id="SSF49879">
    <property type="entry name" value="SMAD/FHA domain"/>
    <property type="match status" value="1"/>
</dbReference>
<gene>
    <name evidence="12" type="primary">NBN_3</name>
    <name evidence="11" type="synonym">NBN_4</name>
    <name evidence="12" type="ORF">g.50050</name>
    <name evidence="11" type="ORF">g.50052</name>
</gene>
<evidence type="ECO:0000256" key="8">
    <source>
        <dbReference type="ARBA" id="ARBA00044757"/>
    </source>
</evidence>
<dbReference type="FunFam" id="2.60.200.20:FF:000017">
    <property type="entry name" value="Nibrin"/>
    <property type="match status" value="1"/>
</dbReference>
<dbReference type="PROSITE" id="PS50172">
    <property type="entry name" value="BRCT"/>
    <property type="match status" value="1"/>
</dbReference>
<protein>
    <submittedName>
        <fullName evidence="12">Nibrin</fullName>
    </submittedName>
</protein>
<name>A0A1D1YAH2_9ARAE</name>
<evidence type="ECO:0000256" key="5">
    <source>
        <dbReference type="ARBA" id="ARBA00023204"/>
    </source>
</evidence>